<dbReference type="GO" id="GO:0016020">
    <property type="term" value="C:membrane"/>
    <property type="evidence" value="ECO:0007669"/>
    <property type="project" value="TreeGrafter"/>
</dbReference>
<reference evidence="3 4" key="1">
    <citation type="submission" date="2014-03" db="EMBL/GenBank/DDBJ databases">
        <title>Draft Genome Sequences of Four Burkholderia Strains.</title>
        <authorList>
            <person name="Liu X.Y."/>
            <person name="Li C.X."/>
            <person name="Xu J.H."/>
        </authorList>
    </citation>
    <scope>NUCLEOTIDE SEQUENCE [LARGE SCALE GENOMIC DNA]</scope>
    <source>
        <strain evidence="3 4">DSM 50014</strain>
    </source>
</reference>
<dbReference type="PANTHER" id="PTHR43798:SF31">
    <property type="entry name" value="AB HYDROLASE SUPERFAMILY PROTEIN YCLE"/>
    <property type="match status" value="1"/>
</dbReference>
<accession>A0A069PMP1</accession>
<evidence type="ECO:0000313" key="3">
    <source>
        <dbReference type="EMBL" id="KDR41687.1"/>
    </source>
</evidence>
<gene>
    <name evidence="3" type="ORF">BG61_15470</name>
</gene>
<evidence type="ECO:0000256" key="1">
    <source>
        <dbReference type="ARBA" id="ARBA00022801"/>
    </source>
</evidence>
<evidence type="ECO:0000259" key="2">
    <source>
        <dbReference type="Pfam" id="PF12697"/>
    </source>
</evidence>
<dbReference type="Proteomes" id="UP000027466">
    <property type="component" value="Unassembled WGS sequence"/>
</dbReference>
<dbReference type="AlphaFoldDB" id="A0A069PMP1"/>
<dbReference type="STRING" id="60547.GCA_000751215_05022"/>
<comment type="caution">
    <text evidence="3">The sequence shown here is derived from an EMBL/GenBank/DDBJ whole genome shotgun (WGS) entry which is preliminary data.</text>
</comment>
<dbReference type="Pfam" id="PF12697">
    <property type="entry name" value="Abhydrolase_6"/>
    <property type="match status" value="1"/>
</dbReference>
<organism evidence="3 4">
    <name type="scientific">Caballeronia glathei</name>
    <dbReference type="NCBI Taxonomy" id="60547"/>
    <lineage>
        <taxon>Bacteria</taxon>
        <taxon>Pseudomonadati</taxon>
        <taxon>Pseudomonadota</taxon>
        <taxon>Betaproteobacteria</taxon>
        <taxon>Burkholderiales</taxon>
        <taxon>Burkholderiaceae</taxon>
        <taxon>Caballeronia</taxon>
    </lineage>
</organism>
<dbReference type="InterPro" id="IPR050266">
    <property type="entry name" value="AB_hydrolase_sf"/>
</dbReference>
<name>A0A069PMP1_9BURK</name>
<dbReference type="InterPro" id="IPR029058">
    <property type="entry name" value="AB_hydrolase_fold"/>
</dbReference>
<evidence type="ECO:0000313" key="4">
    <source>
        <dbReference type="Proteomes" id="UP000027466"/>
    </source>
</evidence>
<dbReference type="PANTHER" id="PTHR43798">
    <property type="entry name" value="MONOACYLGLYCEROL LIPASE"/>
    <property type="match status" value="1"/>
</dbReference>
<dbReference type="EMBL" id="JFHC01000024">
    <property type="protein sequence ID" value="KDR41687.1"/>
    <property type="molecule type" value="Genomic_DNA"/>
</dbReference>
<dbReference type="PRINTS" id="PR00111">
    <property type="entry name" value="ABHYDROLASE"/>
</dbReference>
<feature type="domain" description="AB hydrolase-1" evidence="2">
    <location>
        <begin position="27"/>
        <end position="257"/>
    </location>
</feature>
<protein>
    <submittedName>
        <fullName evidence="3">Epoxide hydrolase</fullName>
    </submittedName>
</protein>
<dbReference type="GO" id="GO:0016787">
    <property type="term" value="F:hydrolase activity"/>
    <property type="evidence" value="ECO:0007669"/>
    <property type="project" value="UniProtKB-KW"/>
</dbReference>
<sequence>MATRQHIITTSHGSLAVEESGERGMPVLLVHGNSSCRGVFRHQLQGRLAGRYRLIAFDLPGHGESSDAPDPMRSYTRPGLADASVELLEKLGVTECVVFGWSLGGHIGIDMLSRFPGMRGLMISGTPAVGFDNMAEGFRGSPHSGVAGRRDLSDADIDGFIQGIFGESAEPFLRDAVARTDGRFRQRLFAAARAGEGGDQRVAVAGSHIPLAVVNGGADRLVNLDYVDSVAYGNLWERRCHRLPGLGHASFWEAPGDFDPVLERFLQDVEGGRATTRAL</sequence>
<dbReference type="SUPFAM" id="SSF53474">
    <property type="entry name" value="alpha/beta-Hydrolases"/>
    <property type="match status" value="1"/>
</dbReference>
<dbReference type="Gene3D" id="3.40.50.1820">
    <property type="entry name" value="alpha/beta hydrolase"/>
    <property type="match status" value="1"/>
</dbReference>
<keyword evidence="1 3" id="KW-0378">Hydrolase</keyword>
<keyword evidence="4" id="KW-1185">Reference proteome</keyword>
<proteinExistence type="predicted"/>
<dbReference type="InterPro" id="IPR000073">
    <property type="entry name" value="AB_hydrolase_1"/>
</dbReference>